<dbReference type="Proteomes" id="UP000008068">
    <property type="component" value="Unassembled WGS sequence"/>
</dbReference>
<evidence type="ECO:0000313" key="7">
    <source>
        <dbReference type="EMBL" id="EGT59997.1"/>
    </source>
</evidence>
<evidence type="ECO:0000256" key="1">
    <source>
        <dbReference type="ARBA" id="ARBA00004167"/>
    </source>
</evidence>
<dbReference type="PANTHER" id="PTHR47024">
    <property type="entry name" value="BIOFILM ABSENT ON HEAD (AFTER YERSINIA EXPOSURE)-RELATED"/>
    <property type="match status" value="1"/>
</dbReference>
<dbReference type="Pfam" id="PF01697">
    <property type="entry name" value="Glyco_transf_92"/>
    <property type="match status" value="1"/>
</dbReference>
<evidence type="ECO:0000256" key="5">
    <source>
        <dbReference type="ARBA" id="ARBA00023136"/>
    </source>
</evidence>
<evidence type="ECO:0000256" key="6">
    <source>
        <dbReference type="RuleBase" id="RU366017"/>
    </source>
</evidence>
<evidence type="ECO:0000256" key="3">
    <source>
        <dbReference type="ARBA" id="ARBA00022676"/>
    </source>
</evidence>
<keyword evidence="8" id="KW-1185">Reference proteome</keyword>
<dbReference type="eggNOG" id="ENOG502SR1M">
    <property type="taxonomic scope" value="Eukaryota"/>
</dbReference>
<dbReference type="InParanoid" id="G0PJM0"/>
<evidence type="ECO:0000313" key="8">
    <source>
        <dbReference type="Proteomes" id="UP000008068"/>
    </source>
</evidence>
<protein>
    <recommendedName>
        <fullName evidence="6">Glycosyltransferase family 92 protein</fullName>
        <ecNumber evidence="6">2.4.1.-</ecNumber>
    </recommendedName>
</protein>
<keyword evidence="5" id="KW-0472">Membrane</keyword>
<dbReference type="OrthoDB" id="5777994at2759"/>
<comment type="subcellular location">
    <subcellularLocation>
        <location evidence="1">Membrane</location>
        <topology evidence="1">Single-pass membrane protein</topology>
    </subcellularLocation>
</comment>
<dbReference type="EC" id="2.4.1.-" evidence="6"/>
<evidence type="ECO:0000256" key="2">
    <source>
        <dbReference type="ARBA" id="ARBA00007647"/>
    </source>
</evidence>
<accession>G0PJM0</accession>
<gene>
    <name evidence="7" type="ORF">CAEBREN_30408</name>
</gene>
<sequence>MMSLDGIKIHLDHHEVSLKVQPIHMKKKGGFTVCVQPVYWYSEFHNIALFIEAWRSQGATRFIVYFHSSTKEVRSLLEYYENLGILKLKPWPSFGPLSSKTSEYFNFPSFDSSTYRVGHTLAQNLCALEMKTELGAVADFDEVMASDKGLLVDYVEEILKDEKVGAISFNHLLVKFDPKISVSNYLGVKTPTFLNRTGPPKVIF</sequence>
<dbReference type="GO" id="GO:0016757">
    <property type="term" value="F:glycosyltransferase activity"/>
    <property type="evidence" value="ECO:0007669"/>
    <property type="project" value="UniProtKB-UniRule"/>
</dbReference>
<dbReference type="PANTHER" id="PTHR47024:SF3">
    <property type="entry name" value="GLYCOSYLTRANSFERASE FAMILY 92 PROTEIN"/>
    <property type="match status" value="1"/>
</dbReference>
<keyword evidence="4 6" id="KW-0808">Transferase</keyword>
<name>G0PJM0_CAEBE</name>
<proteinExistence type="inferred from homology"/>
<reference evidence="8" key="1">
    <citation type="submission" date="2011-07" db="EMBL/GenBank/DDBJ databases">
        <authorList>
            <consortium name="Caenorhabditis brenneri Sequencing and Analysis Consortium"/>
            <person name="Wilson R.K."/>
        </authorList>
    </citation>
    <scope>NUCLEOTIDE SEQUENCE [LARGE SCALE GENOMIC DNA]</scope>
    <source>
        <strain evidence="8">PB2801</strain>
    </source>
</reference>
<evidence type="ECO:0000256" key="4">
    <source>
        <dbReference type="ARBA" id="ARBA00022679"/>
    </source>
</evidence>
<dbReference type="InterPro" id="IPR008166">
    <property type="entry name" value="Glyco_transf_92"/>
</dbReference>
<comment type="similarity">
    <text evidence="2 6">Belongs to the glycosyltransferase 92 family.</text>
</comment>
<dbReference type="GO" id="GO:0016020">
    <property type="term" value="C:membrane"/>
    <property type="evidence" value="ECO:0007669"/>
    <property type="project" value="UniProtKB-SubCell"/>
</dbReference>
<dbReference type="EMBL" id="GL380717">
    <property type="protein sequence ID" value="EGT59997.1"/>
    <property type="molecule type" value="Genomic_DNA"/>
</dbReference>
<keyword evidence="3 6" id="KW-0328">Glycosyltransferase</keyword>
<dbReference type="HOGENOM" id="CLU_1344314_0_0_1"/>
<organism evidence="8">
    <name type="scientific">Caenorhabditis brenneri</name>
    <name type="common">Nematode worm</name>
    <dbReference type="NCBI Taxonomy" id="135651"/>
    <lineage>
        <taxon>Eukaryota</taxon>
        <taxon>Metazoa</taxon>
        <taxon>Ecdysozoa</taxon>
        <taxon>Nematoda</taxon>
        <taxon>Chromadorea</taxon>
        <taxon>Rhabditida</taxon>
        <taxon>Rhabditina</taxon>
        <taxon>Rhabditomorpha</taxon>
        <taxon>Rhabditoidea</taxon>
        <taxon>Rhabditidae</taxon>
        <taxon>Peloderinae</taxon>
        <taxon>Caenorhabditis</taxon>
    </lineage>
</organism>
<dbReference type="AlphaFoldDB" id="G0PJM0"/>